<dbReference type="EMBL" id="CAUDKV010000026">
    <property type="protein sequence ID" value="CAJ0895668.1"/>
    <property type="molecule type" value="Genomic_DNA"/>
</dbReference>
<evidence type="ECO:0000313" key="14">
    <source>
        <dbReference type="Proteomes" id="UP001190452"/>
    </source>
</evidence>
<evidence type="ECO:0000256" key="4">
    <source>
        <dbReference type="ARBA" id="ARBA00022692"/>
    </source>
</evidence>
<keyword evidence="3" id="KW-1003">Cell membrane</keyword>
<evidence type="ECO:0000256" key="7">
    <source>
        <dbReference type="PROSITE-ProRule" id="PRU00473"/>
    </source>
</evidence>
<feature type="domain" description="OmpA-like" evidence="10">
    <location>
        <begin position="153"/>
        <end position="272"/>
    </location>
</feature>
<dbReference type="Pfam" id="PF13677">
    <property type="entry name" value="MotB_plug"/>
    <property type="match status" value="1"/>
</dbReference>
<dbReference type="PANTHER" id="PTHR30329">
    <property type="entry name" value="STATOR ELEMENT OF FLAGELLAR MOTOR COMPLEX"/>
    <property type="match status" value="1"/>
</dbReference>
<keyword evidence="5 9" id="KW-1133">Transmembrane helix</keyword>
<evidence type="ECO:0000256" key="9">
    <source>
        <dbReference type="SAM" id="Phobius"/>
    </source>
</evidence>
<protein>
    <submittedName>
        <fullName evidence="11">Motility protein B</fullName>
    </submittedName>
</protein>
<dbReference type="Proteomes" id="UP001190452">
    <property type="component" value="Unassembled WGS sequence"/>
</dbReference>
<evidence type="ECO:0000256" key="2">
    <source>
        <dbReference type="ARBA" id="ARBA00008914"/>
    </source>
</evidence>
<proteinExistence type="inferred from homology"/>
<dbReference type="Pfam" id="PF00691">
    <property type="entry name" value="OmpA"/>
    <property type="match status" value="1"/>
</dbReference>
<evidence type="ECO:0000313" key="11">
    <source>
        <dbReference type="EMBL" id="CAJ0694955.1"/>
    </source>
</evidence>
<evidence type="ECO:0000256" key="8">
    <source>
        <dbReference type="SAM" id="MobiDB-lite"/>
    </source>
</evidence>
<evidence type="ECO:0000256" key="1">
    <source>
        <dbReference type="ARBA" id="ARBA00004162"/>
    </source>
</evidence>
<evidence type="ECO:0000256" key="3">
    <source>
        <dbReference type="ARBA" id="ARBA00022475"/>
    </source>
</evidence>
<dbReference type="InterPro" id="IPR025713">
    <property type="entry name" value="MotB-like_N_dom"/>
</dbReference>
<feature type="compositionally biased region" description="Low complexity" evidence="8">
    <location>
        <begin position="297"/>
        <end position="310"/>
    </location>
</feature>
<comment type="caution">
    <text evidence="11">The sequence shown here is derived from an EMBL/GenBank/DDBJ whole genome shotgun (WGS) entry which is preliminary data.</text>
</comment>
<evidence type="ECO:0000256" key="6">
    <source>
        <dbReference type="ARBA" id="ARBA00023136"/>
    </source>
</evidence>
<keyword evidence="14" id="KW-1185">Reference proteome</keyword>
<dbReference type="SUPFAM" id="SSF103088">
    <property type="entry name" value="OmpA-like"/>
    <property type="match status" value="1"/>
</dbReference>
<dbReference type="InterPro" id="IPR050330">
    <property type="entry name" value="Bact_OuterMem_StrucFunc"/>
</dbReference>
<feature type="region of interest" description="Disordered" evidence="8">
    <location>
        <begin position="288"/>
        <end position="324"/>
    </location>
</feature>
<accession>A0AAD2ENI9</accession>
<feature type="transmembrane region" description="Helical" evidence="9">
    <location>
        <begin position="29"/>
        <end position="48"/>
    </location>
</feature>
<dbReference type="GO" id="GO:0005886">
    <property type="term" value="C:plasma membrane"/>
    <property type="evidence" value="ECO:0007669"/>
    <property type="project" value="UniProtKB-SubCell"/>
</dbReference>
<dbReference type="Gene3D" id="3.30.1330.60">
    <property type="entry name" value="OmpA-like domain"/>
    <property type="match status" value="1"/>
</dbReference>
<dbReference type="CDD" id="cd07185">
    <property type="entry name" value="OmpA_C-like"/>
    <property type="match status" value="1"/>
</dbReference>
<keyword evidence="4 9" id="KW-0812">Transmembrane</keyword>
<dbReference type="RefSeq" id="WP_104564869.1">
    <property type="nucleotide sequence ID" value="NZ_CATVXE010000025.1"/>
</dbReference>
<keyword evidence="6 7" id="KW-0472">Membrane</keyword>
<evidence type="ECO:0000313" key="13">
    <source>
        <dbReference type="Proteomes" id="UP001190002"/>
    </source>
</evidence>
<dbReference type="EMBL" id="CATVXE010000025">
    <property type="protein sequence ID" value="CAJ0694955.1"/>
    <property type="molecule type" value="Genomic_DNA"/>
</dbReference>
<evidence type="ECO:0000256" key="5">
    <source>
        <dbReference type="ARBA" id="ARBA00022989"/>
    </source>
</evidence>
<comment type="subcellular location">
    <subcellularLocation>
        <location evidence="1">Cell membrane</location>
        <topology evidence="1">Single-pass membrane protein</topology>
    </subcellularLocation>
</comment>
<sequence length="324" mass="35166">MSKSSTPTFIVIRRNRKGGHAHHGGAWKIAYADFVTAMMAFFLLMWLLSSVTKAELSSVETYFRTPLKVALFGGAGSGDQSSILNGSPAIKQNMPQPNPSPSPTVQRQRNIRDESDDAALNKLKQKIAEMVETNPVMSQFKHQLLIDMTSEGLRIQIVDQQNRPMFANASAEVQPYMRTILRELGSALNDVPNPISLSGHTDATQYATQHGYSNWELSADRANASRRELIAGGMKPEKVSRVVGLEASVPLDKTNIYNPINRRISIVVLNSRAAEAVRSGGVEPVADLRNDGKDTLTDAAARATGVADAVSPAKPASAEGRKTQ</sequence>
<gene>
    <name evidence="11" type="primary">motB</name>
    <name evidence="12" type="ORF">R77569_04520</name>
    <name evidence="11" type="ORF">R77591_04337</name>
</gene>
<name>A0AAD2ENI9_9RALS</name>
<evidence type="ECO:0000259" key="10">
    <source>
        <dbReference type="PROSITE" id="PS51123"/>
    </source>
</evidence>
<dbReference type="PANTHER" id="PTHR30329:SF21">
    <property type="entry name" value="LIPOPROTEIN YIAD-RELATED"/>
    <property type="match status" value="1"/>
</dbReference>
<dbReference type="NCBIfam" id="NF006548">
    <property type="entry name" value="PRK09041.1"/>
    <property type="match status" value="1"/>
</dbReference>
<organism evidence="11 13">
    <name type="scientific">Ralstonia mannitolilytica</name>
    <dbReference type="NCBI Taxonomy" id="105219"/>
    <lineage>
        <taxon>Bacteria</taxon>
        <taxon>Pseudomonadati</taxon>
        <taxon>Pseudomonadota</taxon>
        <taxon>Betaproteobacteria</taxon>
        <taxon>Burkholderiales</taxon>
        <taxon>Burkholderiaceae</taxon>
        <taxon>Ralstonia</taxon>
    </lineage>
</organism>
<feature type="region of interest" description="Disordered" evidence="8">
    <location>
        <begin position="82"/>
        <end position="113"/>
    </location>
</feature>
<dbReference type="Proteomes" id="UP001190002">
    <property type="component" value="Unassembled WGS sequence"/>
</dbReference>
<dbReference type="InterPro" id="IPR006665">
    <property type="entry name" value="OmpA-like"/>
</dbReference>
<dbReference type="InterPro" id="IPR036737">
    <property type="entry name" value="OmpA-like_sf"/>
</dbReference>
<comment type="similarity">
    <text evidence="2">Belongs to the MotB family.</text>
</comment>
<evidence type="ECO:0000313" key="12">
    <source>
        <dbReference type="EMBL" id="CAJ0895668.1"/>
    </source>
</evidence>
<dbReference type="AlphaFoldDB" id="A0AAD2ENI9"/>
<dbReference type="PROSITE" id="PS51123">
    <property type="entry name" value="OMPA_2"/>
    <property type="match status" value="1"/>
</dbReference>
<reference evidence="11 14" key="1">
    <citation type="submission" date="2023-07" db="EMBL/GenBank/DDBJ databases">
        <authorList>
            <person name="Peeters C."/>
        </authorList>
    </citation>
    <scope>NUCLEOTIDE SEQUENCE</scope>
    <source>
        <strain evidence="12 14">R-77569</strain>
        <strain evidence="11">R-77591</strain>
    </source>
</reference>